<evidence type="ECO:0000313" key="9">
    <source>
        <dbReference type="Proteomes" id="UP000644507"/>
    </source>
</evidence>
<keyword evidence="9" id="KW-1185">Reference proteome</keyword>
<keyword evidence="4 6" id="KW-0472">Membrane</keyword>
<dbReference type="InterPro" id="IPR010432">
    <property type="entry name" value="RDD"/>
</dbReference>
<proteinExistence type="predicted"/>
<evidence type="ECO:0000256" key="4">
    <source>
        <dbReference type="ARBA" id="ARBA00023136"/>
    </source>
</evidence>
<keyword evidence="3 6" id="KW-1133">Transmembrane helix</keyword>
<feature type="region of interest" description="Disordered" evidence="5">
    <location>
        <begin position="1"/>
        <end position="33"/>
    </location>
</feature>
<reference evidence="8" key="1">
    <citation type="journal article" date="2014" name="Int. J. Syst. Evol. Microbiol.">
        <title>Complete genome sequence of Corynebacterium casei LMG S-19264T (=DSM 44701T), isolated from a smear-ripened cheese.</title>
        <authorList>
            <consortium name="US DOE Joint Genome Institute (JGI-PGF)"/>
            <person name="Walter F."/>
            <person name="Albersmeier A."/>
            <person name="Kalinowski J."/>
            <person name="Ruckert C."/>
        </authorList>
    </citation>
    <scope>NUCLEOTIDE SEQUENCE</scope>
    <source>
        <strain evidence="8">KCTC 12988</strain>
    </source>
</reference>
<evidence type="ECO:0000313" key="8">
    <source>
        <dbReference type="EMBL" id="GHC62667.1"/>
    </source>
</evidence>
<gene>
    <name evidence="8" type="ORF">GCM10007100_32680</name>
</gene>
<feature type="compositionally biased region" description="Pro residues" evidence="5">
    <location>
        <begin position="8"/>
        <end position="26"/>
    </location>
</feature>
<evidence type="ECO:0000259" key="7">
    <source>
        <dbReference type="Pfam" id="PF06271"/>
    </source>
</evidence>
<dbReference type="AlphaFoldDB" id="A0A918WNA4"/>
<sequence>MSQTTPTPDIPKPSIPKPNIPKPNIPAPNVNRTADSAPVSMVEMGAMEAPVKPTPEEEIEESQAYDYTETLLPQRLLAGVIDGAVAFALVWVLGLVLPDFLNRFPYGIFIAYLLFKDSMPFLNGQSVGKKVTKIQAVAEDGTPLTKDITKGIIRNVFVAIPILAIVELFILNSREKTPSKGSRLGDDFAKTKVIEVKETASQTTDTAE</sequence>
<keyword evidence="2 6" id="KW-0812">Transmembrane</keyword>
<feature type="transmembrane region" description="Helical" evidence="6">
    <location>
        <begin position="152"/>
        <end position="171"/>
    </location>
</feature>
<dbReference type="Proteomes" id="UP000644507">
    <property type="component" value="Unassembled WGS sequence"/>
</dbReference>
<dbReference type="RefSeq" id="WP_189572320.1">
    <property type="nucleotide sequence ID" value="NZ_BMXI01000015.1"/>
</dbReference>
<dbReference type="GO" id="GO:0016020">
    <property type="term" value="C:membrane"/>
    <property type="evidence" value="ECO:0007669"/>
    <property type="project" value="UniProtKB-SubCell"/>
</dbReference>
<evidence type="ECO:0000256" key="6">
    <source>
        <dbReference type="SAM" id="Phobius"/>
    </source>
</evidence>
<reference evidence="8" key="2">
    <citation type="submission" date="2020-09" db="EMBL/GenBank/DDBJ databases">
        <authorList>
            <person name="Sun Q."/>
            <person name="Kim S."/>
        </authorList>
    </citation>
    <scope>NUCLEOTIDE SEQUENCE</scope>
    <source>
        <strain evidence="8">KCTC 12988</strain>
    </source>
</reference>
<comment type="caution">
    <text evidence="8">The sequence shown here is derived from an EMBL/GenBank/DDBJ whole genome shotgun (WGS) entry which is preliminary data.</text>
</comment>
<feature type="domain" description="RDD" evidence="7">
    <location>
        <begin position="74"/>
        <end position="176"/>
    </location>
</feature>
<name>A0A918WNA4_9BACT</name>
<accession>A0A918WNA4</accession>
<dbReference type="EMBL" id="BMXI01000015">
    <property type="protein sequence ID" value="GHC62667.1"/>
    <property type="molecule type" value="Genomic_DNA"/>
</dbReference>
<evidence type="ECO:0000256" key="1">
    <source>
        <dbReference type="ARBA" id="ARBA00004141"/>
    </source>
</evidence>
<feature type="transmembrane region" description="Helical" evidence="6">
    <location>
        <begin position="76"/>
        <end position="97"/>
    </location>
</feature>
<evidence type="ECO:0000256" key="2">
    <source>
        <dbReference type="ARBA" id="ARBA00022692"/>
    </source>
</evidence>
<organism evidence="8 9">
    <name type="scientific">Roseibacillus persicicus</name>
    <dbReference type="NCBI Taxonomy" id="454148"/>
    <lineage>
        <taxon>Bacteria</taxon>
        <taxon>Pseudomonadati</taxon>
        <taxon>Verrucomicrobiota</taxon>
        <taxon>Verrucomicrobiia</taxon>
        <taxon>Verrucomicrobiales</taxon>
        <taxon>Verrucomicrobiaceae</taxon>
        <taxon>Roseibacillus</taxon>
    </lineage>
</organism>
<evidence type="ECO:0000256" key="5">
    <source>
        <dbReference type="SAM" id="MobiDB-lite"/>
    </source>
</evidence>
<evidence type="ECO:0000256" key="3">
    <source>
        <dbReference type="ARBA" id="ARBA00022989"/>
    </source>
</evidence>
<comment type="subcellular location">
    <subcellularLocation>
        <location evidence="1">Membrane</location>
        <topology evidence="1">Multi-pass membrane protein</topology>
    </subcellularLocation>
</comment>
<dbReference type="Pfam" id="PF06271">
    <property type="entry name" value="RDD"/>
    <property type="match status" value="1"/>
</dbReference>
<protein>
    <recommendedName>
        <fullName evidence="7">RDD domain-containing protein</fullName>
    </recommendedName>
</protein>